<evidence type="ECO:0000256" key="1">
    <source>
        <dbReference type="SAM" id="SignalP"/>
    </source>
</evidence>
<dbReference type="GO" id="GO:0005975">
    <property type="term" value="P:carbohydrate metabolic process"/>
    <property type="evidence" value="ECO:0007669"/>
    <property type="project" value="InterPro"/>
</dbReference>
<dbReference type="GO" id="GO:0016787">
    <property type="term" value="F:hydrolase activity"/>
    <property type="evidence" value="ECO:0007669"/>
    <property type="project" value="UniProtKB-ARBA"/>
</dbReference>
<organism evidence="2 3">
    <name type="scientific">Asbolus verrucosus</name>
    <name type="common">Desert ironclad beetle</name>
    <dbReference type="NCBI Taxonomy" id="1661398"/>
    <lineage>
        <taxon>Eukaryota</taxon>
        <taxon>Metazoa</taxon>
        <taxon>Ecdysozoa</taxon>
        <taxon>Arthropoda</taxon>
        <taxon>Hexapoda</taxon>
        <taxon>Insecta</taxon>
        <taxon>Pterygota</taxon>
        <taxon>Neoptera</taxon>
        <taxon>Endopterygota</taxon>
        <taxon>Coleoptera</taxon>
        <taxon>Polyphaga</taxon>
        <taxon>Cucujiformia</taxon>
        <taxon>Tenebrionidae</taxon>
        <taxon>Pimeliinae</taxon>
        <taxon>Asbolus</taxon>
    </lineage>
</organism>
<dbReference type="Proteomes" id="UP000292052">
    <property type="component" value="Unassembled WGS sequence"/>
</dbReference>
<evidence type="ECO:0000313" key="2">
    <source>
        <dbReference type="EMBL" id="RZC33227.1"/>
    </source>
</evidence>
<dbReference type="Gene3D" id="3.20.20.370">
    <property type="entry name" value="Glycoside hydrolase/deacetylase"/>
    <property type="match status" value="1"/>
</dbReference>
<dbReference type="PANTHER" id="PTHR45985">
    <property type="match status" value="1"/>
</dbReference>
<feature type="signal peptide" evidence="1">
    <location>
        <begin position="1"/>
        <end position="16"/>
    </location>
</feature>
<sequence>MKSVLILQLLVALAWGYPSLKNTGICEPTKCKIEEDCRCSSTNNPINNRDDPAPQFVALTVSESLVKTLHYHYLAPLFFNRKNPDGSPVGASFYVNHEYTDYELVQDLYLRGFEIGVHSITKNSSQEYWRHATYKDLVEEFAGQRQIISRFANIPVEEIVGVRTPQLQFEGDLSIDAYVESGLTYDNSWPTRSTQPLLPYTLDYVSNQECTVSITCPKRPHEHFWVAPITNIKGKDNVECNSLATCLIEGTPQEIASWLIGQVDHVRNRNRAPLVLRLDSYWFEFTHNSFEGFTLFLDEMANRDDVFFVSVRDVLDWIKHPVSAKNYKTPIRDRYAECLPINCALKFLDGSIRYMQSCIKCPEQYPWKGNPMGEITK</sequence>
<dbReference type="SUPFAM" id="SSF88713">
    <property type="entry name" value="Glycoside hydrolase/deacetylase"/>
    <property type="match status" value="1"/>
</dbReference>
<feature type="chain" id="PRO_5019798407" evidence="1">
    <location>
        <begin position="17"/>
        <end position="377"/>
    </location>
</feature>
<protein>
    <submittedName>
        <fullName evidence="2">Chitin deacetylase</fullName>
    </submittedName>
</protein>
<accession>A0A482VL38</accession>
<keyword evidence="3" id="KW-1185">Reference proteome</keyword>
<dbReference type="AlphaFoldDB" id="A0A482VL38"/>
<keyword evidence="1" id="KW-0732">Signal</keyword>
<dbReference type="EMBL" id="QDEB01090655">
    <property type="protein sequence ID" value="RZC33227.1"/>
    <property type="molecule type" value="Genomic_DNA"/>
</dbReference>
<dbReference type="PANTHER" id="PTHR45985:SF8">
    <property type="entry name" value="CHITIN DEACETYLASE-LIKE 9, ISOFORM A"/>
    <property type="match status" value="1"/>
</dbReference>
<evidence type="ECO:0000313" key="3">
    <source>
        <dbReference type="Proteomes" id="UP000292052"/>
    </source>
</evidence>
<comment type="caution">
    <text evidence="2">The sequence shown here is derived from an EMBL/GenBank/DDBJ whole genome shotgun (WGS) entry which is preliminary data.</text>
</comment>
<dbReference type="OrthoDB" id="504708at2759"/>
<dbReference type="InterPro" id="IPR011330">
    <property type="entry name" value="Glyco_hydro/deAcase_b/a-brl"/>
</dbReference>
<reference evidence="2 3" key="1">
    <citation type="submission" date="2017-03" db="EMBL/GenBank/DDBJ databases">
        <title>Genome of the blue death feigning beetle - Asbolus verrucosus.</title>
        <authorList>
            <person name="Rider S.D."/>
        </authorList>
    </citation>
    <scope>NUCLEOTIDE SEQUENCE [LARGE SCALE GENOMIC DNA]</scope>
    <source>
        <strain evidence="2">Butters</strain>
        <tissue evidence="2">Head and leg muscle</tissue>
    </source>
</reference>
<proteinExistence type="predicted"/>
<name>A0A482VL38_ASBVE</name>
<gene>
    <name evidence="2" type="ORF">BDFB_004925</name>
</gene>
<dbReference type="InterPro" id="IPR052740">
    <property type="entry name" value="CE4"/>
</dbReference>